<evidence type="ECO:0000256" key="1">
    <source>
        <dbReference type="SAM" id="SignalP"/>
    </source>
</evidence>
<evidence type="ECO:0008006" key="4">
    <source>
        <dbReference type="Google" id="ProtNLM"/>
    </source>
</evidence>
<name>A0A4V3JKV7_9LEPT</name>
<evidence type="ECO:0000313" key="3">
    <source>
        <dbReference type="Proteomes" id="UP000298009"/>
    </source>
</evidence>
<gene>
    <name evidence="2" type="ORF">EHQ24_00330</name>
</gene>
<dbReference type="AlphaFoldDB" id="A0A4V3JKV7"/>
<reference evidence="2" key="1">
    <citation type="journal article" date="2019" name="PLoS Negl. Trop. Dis.">
        <title>Revisiting the worldwide diversity of Leptospira species in the environment.</title>
        <authorList>
            <person name="Vincent A.T."/>
            <person name="Schiettekatte O."/>
            <person name="Bourhy P."/>
            <person name="Veyrier F.J."/>
            <person name="Picardeau M."/>
        </authorList>
    </citation>
    <scope>NUCLEOTIDE SEQUENCE [LARGE SCALE GENOMIC DNA]</scope>
    <source>
        <strain evidence="2">201800287</strain>
    </source>
</reference>
<feature type="signal peptide" evidence="1">
    <location>
        <begin position="1"/>
        <end position="17"/>
    </location>
</feature>
<proteinExistence type="predicted"/>
<comment type="caution">
    <text evidence="2">The sequence shown here is derived from an EMBL/GenBank/DDBJ whole genome shotgun (WGS) entry which is preliminary data.</text>
</comment>
<sequence length="73" mass="7824">MKKLALAGILFSMCGFANCTQYRVIDSANVDGKLYLTVIKAPFFGGAEGYVAKCDADASGNLKCKQVRLNVTN</sequence>
<dbReference type="OrthoDB" id="335564at2"/>
<organism evidence="2 3">
    <name type="scientific">Leptospira noumeaensis</name>
    <dbReference type="NCBI Taxonomy" id="2484964"/>
    <lineage>
        <taxon>Bacteria</taxon>
        <taxon>Pseudomonadati</taxon>
        <taxon>Spirochaetota</taxon>
        <taxon>Spirochaetia</taxon>
        <taxon>Leptospirales</taxon>
        <taxon>Leptospiraceae</taxon>
        <taxon>Leptospira</taxon>
    </lineage>
</organism>
<keyword evidence="1" id="KW-0732">Signal</keyword>
<dbReference type="EMBL" id="RQFK01000007">
    <property type="protein sequence ID" value="TGK87701.1"/>
    <property type="molecule type" value="Genomic_DNA"/>
</dbReference>
<dbReference type="RefSeq" id="WP_135599732.1">
    <property type="nucleotide sequence ID" value="NZ_RQFK01000007.1"/>
</dbReference>
<accession>A0A4V3JKV7</accession>
<evidence type="ECO:0000313" key="2">
    <source>
        <dbReference type="EMBL" id="TGK87701.1"/>
    </source>
</evidence>
<feature type="chain" id="PRO_5020783665" description="Lipoprotein" evidence="1">
    <location>
        <begin position="18"/>
        <end position="73"/>
    </location>
</feature>
<keyword evidence="3" id="KW-1185">Reference proteome</keyword>
<dbReference type="Proteomes" id="UP000298009">
    <property type="component" value="Unassembled WGS sequence"/>
</dbReference>
<protein>
    <recommendedName>
        <fullName evidence="4">Lipoprotein</fullName>
    </recommendedName>
</protein>